<protein>
    <submittedName>
        <fullName evidence="2">Unannotated protein</fullName>
    </submittedName>
</protein>
<dbReference type="GO" id="GO:0016811">
    <property type="term" value="F:hydrolase activity, acting on carbon-nitrogen (but not peptide) bonds, in linear amides"/>
    <property type="evidence" value="ECO:0007669"/>
    <property type="project" value="TreeGrafter"/>
</dbReference>
<dbReference type="AlphaFoldDB" id="A0A6J6TR67"/>
<gene>
    <name evidence="1" type="ORF">UFOPK2602_01306</name>
    <name evidence="2" type="ORF">UFOPK2806_00894</name>
</gene>
<evidence type="ECO:0000313" key="1">
    <source>
        <dbReference type="EMBL" id="CAB4713577.1"/>
    </source>
</evidence>
<dbReference type="InterPro" id="IPR003737">
    <property type="entry name" value="GlcNAc_PI_deacetylase-related"/>
</dbReference>
<dbReference type="InterPro" id="IPR024078">
    <property type="entry name" value="LmbE-like_dom_sf"/>
</dbReference>
<dbReference type="SUPFAM" id="SSF102588">
    <property type="entry name" value="LmbE-like"/>
    <property type="match status" value="1"/>
</dbReference>
<name>A0A6J6TR67_9ZZZZ</name>
<dbReference type="EMBL" id="CAEZYY010000009">
    <property type="protein sequence ID" value="CAB4749053.1"/>
    <property type="molecule type" value="Genomic_DNA"/>
</dbReference>
<evidence type="ECO:0000313" key="2">
    <source>
        <dbReference type="EMBL" id="CAB4749053.1"/>
    </source>
</evidence>
<proteinExistence type="predicted"/>
<dbReference type="PANTHER" id="PTHR12993:SF11">
    <property type="entry name" value="N-ACETYLGLUCOSAMINYL-PHOSPHATIDYLINOSITOL DE-N-ACETYLASE"/>
    <property type="match status" value="1"/>
</dbReference>
<reference evidence="2" key="1">
    <citation type="submission" date="2020-05" db="EMBL/GenBank/DDBJ databases">
        <authorList>
            <person name="Chiriac C."/>
            <person name="Salcher M."/>
            <person name="Ghai R."/>
            <person name="Kavagutti S V."/>
        </authorList>
    </citation>
    <scope>NUCLEOTIDE SEQUENCE</scope>
</reference>
<sequence>MSSVRTSGVAGTASLRMMSQEAPLCILTVHAHPDDEASKGAPTMARYKAEGARTVLVCCTGGEEGDLQNPSLRELGGPFHGLSEQEEKVRLAELRPLELKESARIIGFDEVVMLDYRDSGMKDSAANEHPDCFHQATLDDAAGRLVAVLRRERPHVVLTYSDDQRGYPHPDHVRVHEASVLAFERAGEASWYPDAGEPWQPLKLYYTVWSKARLVAVHEELLRLRGKSPFEQAWLDRPGHDHRITTRLHIAEFLWARSGALRAHATQVDPNEAWWFGLDDDELAAVYPWEDWVLAQSHVGMPNEGEFEDDLFVGIRERVQ</sequence>
<organism evidence="2">
    <name type="scientific">freshwater metagenome</name>
    <dbReference type="NCBI Taxonomy" id="449393"/>
    <lineage>
        <taxon>unclassified sequences</taxon>
        <taxon>metagenomes</taxon>
        <taxon>ecological metagenomes</taxon>
    </lineage>
</organism>
<dbReference type="Gene3D" id="3.40.50.10320">
    <property type="entry name" value="LmbE-like"/>
    <property type="match status" value="1"/>
</dbReference>
<accession>A0A6J6TR67</accession>
<dbReference type="Pfam" id="PF02585">
    <property type="entry name" value="PIG-L"/>
    <property type="match status" value="1"/>
</dbReference>
<dbReference type="PANTHER" id="PTHR12993">
    <property type="entry name" value="N-ACETYLGLUCOSAMINYL-PHOSPHATIDYLINOSITOL DE-N-ACETYLASE-RELATED"/>
    <property type="match status" value="1"/>
</dbReference>
<dbReference type="EMBL" id="CAEZXX010000086">
    <property type="protein sequence ID" value="CAB4713577.1"/>
    <property type="molecule type" value="Genomic_DNA"/>
</dbReference>